<dbReference type="PROSITE" id="PS00198">
    <property type="entry name" value="4FE4S_FER_1"/>
    <property type="match status" value="2"/>
</dbReference>
<organism evidence="5 6">
    <name type="scientific">Desulfosporosinus orientis (strain ATCC 19365 / DSM 765 / NCIMB 8382 / VKM B-1628 / Singapore I)</name>
    <name type="common">Desulfotomaculum orientis</name>
    <dbReference type="NCBI Taxonomy" id="768706"/>
    <lineage>
        <taxon>Bacteria</taxon>
        <taxon>Bacillati</taxon>
        <taxon>Bacillota</taxon>
        <taxon>Clostridia</taxon>
        <taxon>Eubacteriales</taxon>
        <taxon>Desulfitobacteriaceae</taxon>
        <taxon>Desulfosporosinus</taxon>
    </lineage>
</organism>
<evidence type="ECO:0000313" key="5">
    <source>
        <dbReference type="EMBL" id="AET68674.1"/>
    </source>
</evidence>
<gene>
    <name evidence="5" type="ordered locus">Desor_3167</name>
</gene>
<protein>
    <recommendedName>
        <fullName evidence="4">4Fe-4S ferredoxin-type domain-containing protein</fullName>
    </recommendedName>
</protein>
<name>G7W6N6_DESOD</name>
<evidence type="ECO:0000256" key="1">
    <source>
        <dbReference type="ARBA" id="ARBA00022723"/>
    </source>
</evidence>
<dbReference type="AlphaFoldDB" id="G7W6N6"/>
<dbReference type="GO" id="GO:0046872">
    <property type="term" value="F:metal ion binding"/>
    <property type="evidence" value="ECO:0007669"/>
    <property type="project" value="UniProtKB-KW"/>
</dbReference>
<keyword evidence="6" id="KW-1185">Reference proteome</keyword>
<proteinExistence type="predicted"/>
<evidence type="ECO:0000313" key="6">
    <source>
        <dbReference type="Proteomes" id="UP000006346"/>
    </source>
</evidence>
<dbReference type="HOGENOM" id="CLU_043380_1_0_9"/>
<feature type="domain" description="4Fe-4S ferredoxin-type" evidence="4">
    <location>
        <begin position="320"/>
        <end position="349"/>
    </location>
</feature>
<keyword evidence="3" id="KW-0411">Iron-sulfur</keyword>
<dbReference type="PROSITE" id="PS51379">
    <property type="entry name" value="4FE4S_FER_2"/>
    <property type="match status" value="2"/>
</dbReference>
<feature type="domain" description="4Fe-4S ferredoxin-type" evidence="4">
    <location>
        <begin position="286"/>
        <end position="315"/>
    </location>
</feature>
<evidence type="ECO:0000259" key="4">
    <source>
        <dbReference type="PROSITE" id="PS51379"/>
    </source>
</evidence>
<evidence type="ECO:0000256" key="2">
    <source>
        <dbReference type="ARBA" id="ARBA00023004"/>
    </source>
</evidence>
<dbReference type="KEGG" id="dor:Desor_3167"/>
<dbReference type="STRING" id="768706.Desor_3167"/>
<dbReference type="SUPFAM" id="SSF54862">
    <property type="entry name" value="4Fe-4S ferredoxins"/>
    <property type="match status" value="1"/>
</dbReference>
<dbReference type="Gene3D" id="3.30.70.3270">
    <property type="match status" value="1"/>
</dbReference>
<dbReference type="GO" id="GO:0051536">
    <property type="term" value="F:iron-sulfur cluster binding"/>
    <property type="evidence" value="ECO:0007669"/>
    <property type="project" value="UniProtKB-KW"/>
</dbReference>
<reference evidence="5 6" key="2">
    <citation type="journal article" date="2012" name="J. Bacteriol.">
        <title>Complete genome sequences of Desulfosporosinus orientis DSM765T, Desulfosporosinus youngiae DSM17734T, Desulfosporosinus meridiei DSM13257T, and Desulfosporosinus acidiphilus DSM22704T.</title>
        <authorList>
            <person name="Pester M."/>
            <person name="Brambilla E."/>
            <person name="Alazard D."/>
            <person name="Rattei T."/>
            <person name="Weinmaier T."/>
            <person name="Han J."/>
            <person name="Lucas S."/>
            <person name="Lapidus A."/>
            <person name="Cheng J.F."/>
            <person name="Goodwin L."/>
            <person name="Pitluck S."/>
            <person name="Peters L."/>
            <person name="Ovchinnikova G."/>
            <person name="Teshima H."/>
            <person name="Detter J.C."/>
            <person name="Han C.S."/>
            <person name="Tapia R."/>
            <person name="Land M.L."/>
            <person name="Hauser L."/>
            <person name="Kyrpides N.C."/>
            <person name="Ivanova N.N."/>
            <person name="Pagani I."/>
            <person name="Huntmann M."/>
            <person name="Wei C.L."/>
            <person name="Davenport K.W."/>
            <person name="Daligault H."/>
            <person name="Chain P.S."/>
            <person name="Chen A."/>
            <person name="Mavromatis K."/>
            <person name="Markowitz V."/>
            <person name="Szeto E."/>
            <person name="Mikhailova N."/>
            <person name="Pati A."/>
            <person name="Wagner M."/>
            <person name="Woyke T."/>
            <person name="Ollivier B."/>
            <person name="Klenk H.P."/>
            <person name="Spring S."/>
            <person name="Loy A."/>
        </authorList>
    </citation>
    <scope>NUCLEOTIDE SEQUENCE [LARGE SCALE GENOMIC DNA]</scope>
    <source>
        <strain evidence="6">ATCC 19365 / DSM 765 / NCIMB 8382 / VKM B-1628</strain>
    </source>
</reference>
<keyword evidence="1" id="KW-0479">Metal-binding</keyword>
<dbReference type="eggNOG" id="COG2768">
    <property type="taxonomic scope" value="Bacteria"/>
</dbReference>
<dbReference type="EMBL" id="CP003108">
    <property type="protein sequence ID" value="AET68674.1"/>
    <property type="molecule type" value="Genomic_DNA"/>
</dbReference>
<dbReference type="InterPro" id="IPR017900">
    <property type="entry name" value="4Fe4S_Fe_S_CS"/>
</dbReference>
<sequence>MGHGASAKEAVYMLLAERLKMHPLGTSINEDLMEILHHLYTESEAMVGGKFPMAPMKLEQMVSSTGIAKDELERTIQSMIHKGLVLNIPTPDGTIYMLSPMMIGFFEFTFKRLNKPDYVELKKLAEQFDKYLSNPKIRSELYGSDTKQFRTLVYENVMPFAVQTEVMTYEKASEIIRQAGYGAISLCTCRHKASHLGKECEINAPMDVCTTLGIHAQMAVKKGWAREATVDEMLEVLDRTQKLGLVHLCDNVLNQPAFICHCCSCCCEVLGTIKKFGISSAHHSNFIPALDLDSCVKCGICAKKCPIDAIKITDDGKGSKIPDVNKEICIGCGVCASNCPKGSLTMMQRTDLYVPPENKTEQLKRIAKEKAIRES</sequence>
<evidence type="ECO:0000256" key="3">
    <source>
        <dbReference type="ARBA" id="ARBA00023014"/>
    </source>
</evidence>
<accession>G7W6N6</accession>
<dbReference type="OrthoDB" id="5422255at2"/>
<dbReference type="Proteomes" id="UP000006346">
    <property type="component" value="Chromosome"/>
</dbReference>
<dbReference type="RefSeq" id="WP_014185482.1">
    <property type="nucleotide sequence ID" value="NC_016584.1"/>
</dbReference>
<dbReference type="Pfam" id="PF12838">
    <property type="entry name" value="Fer4_7"/>
    <property type="match status" value="1"/>
</dbReference>
<dbReference type="InterPro" id="IPR017896">
    <property type="entry name" value="4Fe4S_Fe-S-bd"/>
</dbReference>
<dbReference type="PATRIC" id="fig|768706.3.peg.3190"/>
<keyword evidence="2" id="KW-0408">Iron</keyword>
<reference evidence="6" key="1">
    <citation type="submission" date="2011-11" db="EMBL/GenBank/DDBJ databases">
        <title>Complete sequence of Desulfosporosinus orientis DSM 765.</title>
        <authorList>
            <person name="Lucas S."/>
            <person name="Han J."/>
            <person name="Lapidus A."/>
            <person name="Cheng J.-F."/>
            <person name="Goodwin L."/>
            <person name="Pitluck S."/>
            <person name="Peters L."/>
            <person name="Ovchinnikova G."/>
            <person name="Teshima H."/>
            <person name="Detter J.C."/>
            <person name="Han C."/>
            <person name="Tapia R."/>
            <person name="Land M."/>
            <person name="Hauser L."/>
            <person name="Kyrpides N."/>
            <person name="Ivanova N."/>
            <person name="Pagani I."/>
            <person name="Pester M."/>
            <person name="Spring S."/>
            <person name="Ollivier B."/>
            <person name="Rattei T."/>
            <person name="Klenk H.-P."/>
            <person name="Wagner M."/>
            <person name="Loy A."/>
            <person name="Woyke T."/>
        </authorList>
    </citation>
    <scope>NUCLEOTIDE SEQUENCE [LARGE SCALE GENOMIC DNA]</scope>
    <source>
        <strain evidence="6">ATCC 19365 / DSM 765 / NCIMB 8382 / VKM B-1628</strain>
    </source>
</reference>